<evidence type="ECO:0000256" key="1">
    <source>
        <dbReference type="PROSITE-ProRule" id="PRU00339"/>
    </source>
</evidence>
<proteinExistence type="predicted"/>
<dbReference type="InterPro" id="IPR019734">
    <property type="entry name" value="TPR_rpt"/>
</dbReference>
<dbReference type="SUPFAM" id="SSF48452">
    <property type="entry name" value="TPR-like"/>
    <property type="match status" value="1"/>
</dbReference>
<dbReference type="SMART" id="SM00028">
    <property type="entry name" value="TPR"/>
    <property type="match status" value="2"/>
</dbReference>
<dbReference type="PANTHER" id="PTHR46035">
    <property type="entry name" value="TETRATRICOPEPTIDE REPEAT PROTEIN 4"/>
    <property type="match status" value="1"/>
</dbReference>
<feature type="repeat" description="TPR" evidence="1">
    <location>
        <begin position="47"/>
        <end position="80"/>
    </location>
</feature>
<sequence length="118" mass="13208">MILLCITVAEVYKNEGNDEYNRKNFHSAINIYTEGIKVDCKDKELNAKLYSNRAAAHFNLGNYTEALNDATMAIDLLPSYLKAFLCLFFFTGASACVQLKKFNEAISWCDKGLAASFS</sequence>
<dbReference type="PANTHER" id="PTHR46035:SF1">
    <property type="entry name" value="TETRATRICOPEPTIDE REPEAT PROTEIN 4"/>
    <property type="match status" value="1"/>
</dbReference>
<organism evidence="2 3">
    <name type="scientific">Porites evermanni</name>
    <dbReference type="NCBI Taxonomy" id="104178"/>
    <lineage>
        <taxon>Eukaryota</taxon>
        <taxon>Metazoa</taxon>
        <taxon>Cnidaria</taxon>
        <taxon>Anthozoa</taxon>
        <taxon>Hexacorallia</taxon>
        <taxon>Scleractinia</taxon>
        <taxon>Fungiina</taxon>
        <taxon>Poritidae</taxon>
        <taxon>Porites</taxon>
    </lineage>
</organism>
<protein>
    <submittedName>
        <fullName evidence="2">Uncharacterized protein</fullName>
    </submittedName>
</protein>
<comment type="caution">
    <text evidence="2">The sequence shown here is derived from an EMBL/GenBank/DDBJ whole genome shotgun (WGS) entry which is preliminary data.</text>
</comment>
<dbReference type="Pfam" id="PF00515">
    <property type="entry name" value="TPR_1"/>
    <property type="match status" value="1"/>
</dbReference>
<accession>A0ABN8MQN8</accession>
<evidence type="ECO:0000313" key="2">
    <source>
        <dbReference type="EMBL" id="CAH3031978.1"/>
    </source>
</evidence>
<reference evidence="2 3" key="1">
    <citation type="submission" date="2022-05" db="EMBL/GenBank/DDBJ databases">
        <authorList>
            <consortium name="Genoscope - CEA"/>
            <person name="William W."/>
        </authorList>
    </citation>
    <scope>NUCLEOTIDE SEQUENCE [LARGE SCALE GENOMIC DNA]</scope>
</reference>
<keyword evidence="1" id="KW-0802">TPR repeat</keyword>
<dbReference type="InterPro" id="IPR011990">
    <property type="entry name" value="TPR-like_helical_dom_sf"/>
</dbReference>
<name>A0ABN8MQN8_9CNID</name>
<dbReference type="Gene3D" id="1.25.40.10">
    <property type="entry name" value="Tetratricopeptide repeat domain"/>
    <property type="match status" value="1"/>
</dbReference>
<dbReference type="EMBL" id="CALNXI010000674">
    <property type="protein sequence ID" value="CAH3031978.1"/>
    <property type="molecule type" value="Genomic_DNA"/>
</dbReference>
<dbReference type="PROSITE" id="PS50005">
    <property type="entry name" value="TPR"/>
    <property type="match status" value="1"/>
</dbReference>
<keyword evidence="3" id="KW-1185">Reference proteome</keyword>
<gene>
    <name evidence="2" type="ORF">PEVE_00038922</name>
</gene>
<evidence type="ECO:0000313" key="3">
    <source>
        <dbReference type="Proteomes" id="UP001159427"/>
    </source>
</evidence>
<dbReference type="Proteomes" id="UP001159427">
    <property type="component" value="Unassembled WGS sequence"/>
</dbReference>